<sequence>MGSCRLDRILSDDYKQQWLNLDTAAEEKRRMLDVLSKPKQKPLPSEELQSVYMSKDNRCLVEGILRDNSISTRSKGGEVMKSSNIIDTNHEEFVTQPHHPAYRLHTSESFKLVSLEESGYFEGETETRRNSFKQKLIVETNSSDNVSNLKNQGRAEMHNVNLQSQVDVQTKLLRMGFTDHYVSLALVVARDITEALDWLIMNVPEKDLPSKFAPDSSKASVRVLVGDKKAEASYDYELDDHIHYLLGYGYSYDDCVEALLEVAGDQESALYWLFQHSLSGWQISTKIQEPCEMTDSLVEEMRADEIVALRSIFGDSIYVVDSVFKYGIPVGKMRELYIEMEIRLPSRCRYPFEIPIIVFRGNLPSQFLLEITKKVAAHAVMLLGAPMIYELIGFSTNLLELASINDKTVAAARKSNSVTTSVVERSTQIPDKLSHYTELASMHVSRDIGILSDEQIALSMCTEPFKTSETQSERIEEHSNGCVDNIVADRQFVKLKGSSESERLHREWDQLQNASTHEEMRAARSKLPVFTKRTDLLAAVDANPLVIVCGETGCGKSTQVPQYILEQWTEKCKGGFCNIICTQPRRLSAIGLADRVARERGQEAGKTVGFSVRLESCYSQHTRILFCTTGILLRRMLSNPDLQGVTHIVIDEVHERTLEIDLLLLLLRKQLNGGAAKLRVILMSATVNAADFVSYFREDLNCEPVVVFVPGFTFPVTEFFLEDVLDHTSYKIGRNSKYAMKSKQAPKAVSNSDASKTLSLENVHNWESRLLCAEQEHVSTPELYSQTTISSLSVVDESKINYELIEILICSIFRMEDDVAAAYEPQRACSEFTISTLAGQVFKLACDQRRGSMLIFLPGMVEIKTLQTRLLESREIAACSRQGFWVFALHGSLSGQEQRNVFKKPPLGVKKIILATNIAETSITIDDVLYVIDTGRHKEMKYDPNNGLSSLQEAWISKASAKQRRGRAGRVQSGCCIRLFSRQQFQKCEEQQLPEIQRVSLESLCLQVKCFFSGKVDEALSRMLSPPNSQAIITSLKGLQDLSALDPLEQLTPLGEHLARMPVDAHVGKMLIISCMLRCVDPVLTIASAVSGKSPFLTPFQRQDEASSAKQRFSGPGKSDHLAVVAAYNGWVSVRQEGWNAEKNYCTVNFLSLDALLGIEASRLQYFKILIDLGFVSYDFTSKESALQFNANTDLAPKDCNLNSNNSRIVKAVICAGFYPNIISVKHPEKTFIHTGSGTIPKIAAARNVHFLTKLDGRVFLHPTSVNFHTGVFESPWLVFTEKLKTSKVFVRESTMVPAYSLLLFGGEVKVKHETQSVLLDDWLEFEAPARISLLIKELRLKVNLLLLDKIQNPSLDISTSNVVTALIRLLSTDGF</sequence>
<proteinExistence type="predicted"/>
<accession>A0ACC2DYC0</accession>
<keyword evidence="2" id="KW-1185">Reference proteome</keyword>
<gene>
    <name evidence="1" type="ORF">O6H91_04G075900</name>
</gene>
<reference evidence="2" key="1">
    <citation type="journal article" date="2024" name="Proc. Natl. Acad. Sci. U.S.A.">
        <title>Extraordinary preservation of gene collinearity over three hundred million years revealed in homosporous lycophytes.</title>
        <authorList>
            <person name="Li C."/>
            <person name="Wickell D."/>
            <person name="Kuo L.Y."/>
            <person name="Chen X."/>
            <person name="Nie B."/>
            <person name="Liao X."/>
            <person name="Peng D."/>
            <person name="Ji J."/>
            <person name="Jenkins J."/>
            <person name="Williams M."/>
            <person name="Shu S."/>
            <person name="Plott C."/>
            <person name="Barry K."/>
            <person name="Rajasekar S."/>
            <person name="Grimwood J."/>
            <person name="Han X."/>
            <person name="Sun S."/>
            <person name="Hou Z."/>
            <person name="He W."/>
            <person name="Dai G."/>
            <person name="Sun C."/>
            <person name="Schmutz J."/>
            <person name="Leebens-Mack J.H."/>
            <person name="Li F.W."/>
            <person name="Wang L."/>
        </authorList>
    </citation>
    <scope>NUCLEOTIDE SEQUENCE [LARGE SCALE GENOMIC DNA]</scope>
    <source>
        <strain evidence="2">cv. PW_Plant_1</strain>
    </source>
</reference>
<dbReference type="Proteomes" id="UP001162992">
    <property type="component" value="Chromosome 4"/>
</dbReference>
<organism evidence="1 2">
    <name type="scientific">Diphasiastrum complanatum</name>
    <name type="common">Issler's clubmoss</name>
    <name type="synonym">Lycopodium complanatum</name>
    <dbReference type="NCBI Taxonomy" id="34168"/>
    <lineage>
        <taxon>Eukaryota</taxon>
        <taxon>Viridiplantae</taxon>
        <taxon>Streptophyta</taxon>
        <taxon>Embryophyta</taxon>
        <taxon>Tracheophyta</taxon>
        <taxon>Lycopodiopsida</taxon>
        <taxon>Lycopodiales</taxon>
        <taxon>Lycopodiaceae</taxon>
        <taxon>Lycopodioideae</taxon>
        <taxon>Diphasiastrum</taxon>
    </lineage>
</organism>
<dbReference type="EMBL" id="CM055095">
    <property type="protein sequence ID" value="KAJ7559256.1"/>
    <property type="molecule type" value="Genomic_DNA"/>
</dbReference>
<name>A0ACC2DYC0_DIPCM</name>
<evidence type="ECO:0000313" key="2">
    <source>
        <dbReference type="Proteomes" id="UP001162992"/>
    </source>
</evidence>
<comment type="caution">
    <text evidence="1">The sequence shown here is derived from an EMBL/GenBank/DDBJ whole genome shotgun (WGS) entry which is preliminary data.</text>
</comment>
<protein>
    <submittedName>
        <fullName evidence="1">Uncharacterized protein</fullName>
    </submittedName>
</protein>
<evidence type="ECO:0000313" key="1">
    <source>
        <dbReference type="EMBL" id="KAJ7559256.1"/>
    </source>
</evidence>